<dbReference type="Pfam" id="PF23238">
    <property type="entry name" value="DUF7068"/>
    <property type="match status" value="1"/>
</dbReference>
<gene>
    <name evidence="3" type="ORF">TOPH_05346</name>
</gene>
<dbReference type="InterPro" id="IPR016024">
    <property type="entry name" value="ARM-type_fold"/>
</dbReference>
<reference evidence="3 4" key="1">
    <citation type="journal article" date="2015" name="BMC Genomics">
        <title>The genome of the truffle-parasite Tolypocladium ophioglossoides and the evolution of antifungal peptaibiotics.</title>
        <authorList>
            <person name="Quandt C.A."/>
            <person name="Bushley K.E."/>
            <person name="Spatafora J.W."/>
        </authorList>
    </citation>
    <scope>NUCLEOTIDE SEQUENCE [LARGE SCALE GENOMIC DNA]</scope>
    <source>
        <strain evidence="3 4">CBS 100239</strain>
    </source>
</reference>
<dbReference type="InterPro" id="IPR007111">
    <property type="entry name" value="NACHT_NTPase"/>
</dbReference>
<dbReference type="InterPro" id="IPR011989">
    <property type="entry name" value="ARM-like"/>
</dbReference>
<dbReference type="Pfam" id="PF23948">
    <property type="entry name" value="ARM_5"/>
    <property type="match status" value="1"/>
</dbReference>
<feature type="domain" description="NACHT" evidence="2">
    <location>
        <begin position="250"/>
        <end position="357"/>
    </location>
</feature>
<evidence type="ECO:0000313" key="4">
    <source>
        <dbReference type="Proteomes" id="UP000036947"/>
    </source>
</evidence>
<sequence length="908" mass="103002">MLVRGNSPELLKELVRNPKLPCRQDKEFLCGLCAQLEQAIKTKVLSSDDKVIKVLEAFLVEQGENSKHSRVREWVRLLADATGRPNLIKLAKHGRLPSILGFSPHEYGTTRYPMVEAEEPQGELLSEAWKICLEAHIFYADQVIQHRYTDAALGLLKIERLSGDTLPMDQCYINLAIQRGSAEGHEAKQTDKDTPSPFSLHRRLQIGESPASNRVSLPDLFHKSQGVSGANSRDRSGNCSSAPEQQSYHMRILIRGQAGVGKSTLCKKMVYDFIHNAMWADIIDRVIWLPLRNLKGKDNWTVEQLLREEYFRANKLLANALRKAFYKDRSRTLFILDGLDEVSKELDSRSELLLTLLDQPRAIITTRPYAINWDQIRSIDLQVETVGFYPRQVKEYIAAIAPDKADHIQAFVQSHPVVEGLARIPIQLDALCYSLEAKTMHTSDVPKSMTELYKAIIKALWDKDVGQLEKRRQGREITKTEAQRSDPKDIRDLVESEINVLQALAFSGLCNNVIEFDSKYRERFRQQRDNIMASLPGAKNNAWSSDLDKLSFLRTSDGRTISMTGSYHFLHLTFQEFFAAQFFVEHWKSGNPLSWVLSGGETKHIKAEIFLGKEKYNARYDIFWRFVGGLLQAEGNGEQLCCFFETIEKEPLDLLGPTHQRLVMHCLSEISTKMPFRERLQEELKLWLLFECTFQSEACLSGETEFPEQALRDALREGPDDAKIKILSSLQRRPGIPPSVIDLVASWRRDDMSEPLRLEALRVLQTSPKLTTKVLVAVTQQLADKCSPRLGNEVWYVREVALRVLGKQSCLSDEIITTIVQRLGDEDQDVRAAALGVLEKQSSLSDEIITTIVQRIGDEYGSIVNMPDGVRSAGIDNVEEYMDMVIKARPPNAPPTAGRLQRETRALG</sequence>
<evidence type="ECO:0000256" key="1">
    <source>
        <dbReference type="SAM" id="MobiDB-lite"/>
    </source>
</evidence>
<dbReference type="Pfam" id="PF05729">
    <property type="entry name" value="NACHT"/>
    <property type="match status" value="1"/>
</dbReference>
<dbReference type="Gene3D" id="1.25.10.10">
    <property type="entry name" value="Leucine-rich Repeat Variant"/>
    <property type="match status" value="1"/>
</dbReference>
<dbReference type="InterPro" id="IPR055496">
    <property type="entry name" value="DUF7068"/>
</dbReference>
<evidence type="ECO:0000259" key="2">
    <source>
        <dbReference type="PROSITE" id="PS50837"/>
    </source>
</evidence>
<dbReference type="PANTHER" id="PTHR46844:SF1">
    <property type="entry name" value="SLR5058 PROTEIN"/>
    <property type="match status" value="1"/>
</dbReference>
<accession>A0A0L0N7H6</accession>
<organism evidence="3 4">
    <name type="scientific">Tolypocladium ophioglossoides (strain CBS 100239)</name>
    <name type="common">Snaketongue truffleclub</name>
    <name type="synonym">Elaphocordyceps ophioglossoides</name>
    <dbReference type="NCBI Taxonomy" id="1163406"/>
    <lineage>
        <taxon>Eukaryota</taxon>
        <taxon>Fungi</taxon>
        <taxon>Dikarya</taxon>
        <taxon>Ascomycota</taxon>
        <taxon>Pezizomycotina</taxon>
        <taxon>Sordariomycetes</taxon>
        <taxon>Hypocreomycetidae</taxon>
        <taxon>Hypocreales</taxon>
        <taxon>Ophiocordycipitaceae</taxon>
        <taxon>Tolypocladium</taxon>
    </lineage>
</organism>
<dbReference type="SUPFAM" id="SSF52540">
    <property type="entry name" value="P-loop containing nucleoside triphosphate hydrolases"/>
    <property type="match status" value="1"/>
</dbReference>
<dbReference type="PANTHER" id="PTHR46844">
    <property type="entry name" value="SLR5058 PROTEIN"/>
    <property type="match status" value="1"/>
</dbReference>
<keyword evidence="4" id="KW-1185">Reference proteome</keyword>
<dbReference type="PROSITE" id="PS50837">
    <property type="entry name" value="NACHT"/>
    <property type="match status" value="1"/>
</dbReference>
<feature type="region of interest" description="Disordered" evidence="1">
    <location>
        <begin position="224"/>
        <end position="244"/>
    </location>
</feature>
<dbReference type="InterPro" id="IPR027417">
    <property type="entry name" value="P-loop_NTPase"/>
</dbReference>
<dbReference type="AlphaFoldDB" id="A0A0L0N7H6"/>
<dbReference type="SUPFAM" id="SSF48371">
    <property type="entry name" value="ARM repeat"/>
    <property type="match status" value="1"/>
</dbReference>
<evidence type="ECO:0000313" key="3">
    <source>
        <dbReference type="EMBL" id="KND89959.1"/>
    </source>
</evidence>
<comment type="caution">
    <text evidence="3">The sequence shown here is derived from an EMBL/GenBank/DDBJ whole genome shotgun (WGS) entry which is preliminary data.</text>
</comment>
<dbReference type="Gene3D" id="3.40.50.300">
    <property type="entry name" value="P-loop containing nucleotide triphosphate hydrolases"/>
    <property type="match status" value="1"/>
</dbReference>
<dbReference type="EMBL" id="LFRF01000015">
    <property type="protein sequence ID" value="KND89959.1"/>
    <property type="molecule type" value="Genomic_DNA"/>
</dbReference>
<name>A0A0L0N7H6_TOLOC</name>
<proteinExistence type="predicted"/>
<feature type="non-terminal residue" evidence="3">
    <location>
        <position position="908"/>
    </location>
</feature>
<dbReference type="InterPro" id="IPR056251">
    <property type="entry name" value="Arm_rpt_dom"/>
</dbReference>
<protein>
    <recommendedName>
        <fullName evidence="2">NACHT domain-containing protein</fullName>
    </recommendedName>
</protein>
<dbReference type="STRING" id="1163406.A0A0L0N7H6"/>
<dbReference type="OrthoDB" id="4927316at2759"/>
<feature type="compositionally biased region" description="Polar residues" evidence="1">
    <location>
        <begin position="225"/>
        <end position="244"/>
    </location>
</feature>
<dbReference type="Proteomes" id="UP000036947">
    <property type="component" value="Unassembled WGS sequence"/>
</dbReference>